<protein>
    <submittedName>
        <fullName evidence="2">Uncharacterized protein</fullName>
    </submittedName>
</protein>
<gene>
    <name evidence="2" type="ORF">Q4521_20330</name>
</gene>
<accession>A0AAW7XB04</accession>
<dbReference type="Proteomes" id="UP001169760">
    <property type="component" value="Unassembled WGS sequence"/>
</dbReference>
<dbReference type="GeneID" id="98611840"/>
<evidence type="ECO:0000313" key="3">
    <source>
        <dbReference type="Proteomes" id="UP001169760"/>
    </source>
</evidence>
<name>A0AAW7XB04_9GAMM</name>
<dbReference type="AlphaFoldDB" id="A0AAW7XB04"/>
<organism evidence="2 3">
    <name type="scientific">Saccharophagus degradans</name>
    <dbReference type="NCBI Taxonomy" id="86304"/>
    <lineage>
        <taxon>Bacteria</taxon>
        <taxon>Pseudomonadati</taxon>
        <taxon>Pseudomonadota</taxon>
        <taxon>Gammaproteobacteria</taxon>
        <taxon>Cellvibrionales</taxon>
        <taxon>Cellvibrionaceae</taxon>
        <taxon>Saccharophagus</taxon>
    </lineage>
</organism>
<dbReference type="EMBL" id="JAUOPB010000019">
    <property type="protein sequence ID" value="MDO6424848.1"/>
    <property type="molecule type" value="Genomic_DNA"/>
</dbReference>
<comment type="caution">
    <text evidence="2">The sequence shown here is derived from an EMBL/GenBank/DDBJ whole genome shotgun (WGS) entry which is preliminary data.</text>
</comment>
<reference evidence="2" key="1">
    <citation type="submission" date="2023-07" db="EMBL/GenBank/DDBJ databases">
        <title>Genome content predicts the carbon catabolic preferences of heterotrophic bacteria.</title>
        <authorList>
            <person name="Gralka M."/>
        </authorList>
    </citation>
    <scope>NUCLEOTIDE SEQUENCE</scope>
    <source>
        <strain evidence="2">I3M17_2</strain>
    </source>
</reference>
<feature type="region of interest" description="Disordered" evidence="1">
    <location>
        <begin position="47"/>
        <end position="68"/>
    </location>
</feature>
<dbReference type="RefSeq" id="WP_011466618.1">
    <property type="nucleotide sequence ID" value="NZ_CP123764.1"/>
</dbReference>
<sequence length="68" mass="7468">MKQVKRSAEYVIFQRKDNRYAVRGANGKWINGDDKVAILIEAGLAKKPEPKPVEEAPAEEAAEGDAAE</sequence>
<evidence type="ECO:0000256" key="1">
    <source>
        <dbReference type="SAM" id="MobiDB-lite"/>
    </source>
</evidence>
<proteinExistence type="predicted"/>
<evidence type="ECO:0000313" key="2">
    <source>
        <dbReference type="EMBL" id="MDO6424848.1"/>
    </source>
</evidence>
<feature type="compositionally biased region" description="Acidic residues" evidence="1">
    <location>
        <begin position="56"/>
        <end position="68"/>
    </location>
</feature>